<dbReference type="InterPro" id="IPR000792">
    <property type="entry name" value="Tscrpt_reg_LuxR_C"/>
</dbReference>
<dbReference type="SUPFAM" id="SSF46894">
    <property type="entry name" value="C-terminal effector domain of the bipartite response regulators"/>
    <property type="match status" value="1"/>
</dbReference>
<name>A0A4R1GLU6_9GAMM</name>
<gene>
    <name evidence="5" type="ORF">CLV83_1363</name>
</gene>
<dbReference type="InterPro" id="IPR001789">
    <property type="entry name" value="Sig_transdc_resp-reg_receiver"/>
</dbReference>
<dbReference type="CDD" id="cd06170">
    <property type="entry name" value="LuxR_C_like"/>
    <property type="match status" value="1"/>
</dbReference>
<keyword evidence="6" id="KW-1185">Reference proteome</keyword>
<evidence type="ECO:0000313" key="6">
    <source>
        <dbReference type="Proteomes" id="UP000294546"/>
    </source>
</evidence>
<organism evidence="5 6">
    <name type="scientific">Marinobacterium mangrovicola</name>
    <dbReference type="NCBI Taxonomy" id="1476959"/>
    <lineage>
        <taxon>Bacteria</taxon>
        <taxon>Pseudomonadati</taxon>
        <taxon>Pseudomonadota</taxon>
        <taxon>Gammaproteobacteria</taxon>
        <taxon>Oceanospirillales</taxon>
        <taxon>Oceanospirillaceae</taxon>
        <taxon>Marinobacterium</taxon>
    </lineage>
</organism>
<dbReference type="SUPFAM" id="SSF52172">
    <property type="entry name" value="CheY-like"/>
    <property type="match status" value="1"/>
</dbReference>
<evidence type="ECO:0000313" key="5">
    <source>
        <dbReference type="EMBL" id="TCK09258.1"/>
    </source>
</evidence>
<dbReference type="Proteomes" id="UP000294546">
    <property type="component" value="Unassembled WGS sequence"/>
</dbReference>
<feature type="domain" description="HTH luxR-type" evidence="3">
    <location>
        <begin position="144"/>
        <end position="209"/>
    </location>
</feature>
<dbReference type="AlphaFoldDB" id="A0A4R1GLU6"/>
<protein>
    <submittedName>
        <fullName evidence="5">LuxR family two component transcriptional regulator</fullName>
    </submittedName>
</protein>
<feature type="modified residue" description="4-aspartylphosphate" evidence="2">
    <location>
        <position position="54"/>
    </location>
</feature>
<dbReference type="Pfam" id="PF00196">
    <property type="entry name" value="GerE"/>
    <property type="match status" value="1"/>
</dbReference>
<dbReference type="PROSITE" id="PS50043">
    <property type="entry name" value="HTH_LUXR_2"/>
    <property type="match status" value="1"/>
</dbReference>
<dbReference type="InterPro" id="IPR011006">
    <property type="entry name" value="CheY-like_superfamily"/>
</dbReference>
<dbReference type="GO" id="GO:0006355">
    <property type="term" value="P:regulation of DNA-templated transcription"/>
    <property type="evidence" value="ECO:0007669"/>
    <property type="project" value="InterPro"/>
</dbReference>
<keyword evidence="2" id="KW-0597">Phosphoprotein</keyword>
<dbReference type="PANTHER" id="PTHR43214:SF43">
    <property type="entry name" value="TWO-COMPONENT RESPONSE REGULATOR"/>
    <property type="match status" value="1"/>
</dbReference>
<keyword evidence="1" id="KW-0238">DNA-binding</keyword>
<evidence type="ECO:0000259" key="4">
    <source>
        <dbReference type="PROSITE" id="PS50110"/>
    </source>
</evidence>
<dbReference type="SMART" id="SM00448">
    <property type="entry name" value="REC"/>
    <property type="match status" value="1"/>
</dbReference>
<dbReference type="Pfam" id="PF00072">
    <property type="entry name" value="Response_reg"/>
    <property type="match status" value="1"/>
</dbReference>
<sequence length="212" mass="23269">MKRALLLEDYVEWSILMETAIKLAFGPLEIQLATSIKGANALLDRYPFDLAVLDLNLPDGSGIEVLERIGRDQPDTHCVVATVSDDDDSLFSSLRSGACGYLLKSEPPAMLAEHLKGMLSGQPPLSPAMATRIIAHFSEAPRPDNQLSELLTAREREVLKLIARGASRKQIARELEISIYTANDHVKAIYKKLNVKSRVEATRVALDGGLAY</sequence>
<dbReference type="InterPro" id="IPR039420">
    <property type="entry name" value="WalR-like"/>
</dbReference>
<evidence type="ECO:0000256" key="2">
    <source>
        <dbReference type="PROSITE-ProRule" id="PRU00169"/>
    </source>
</evidence>
<dbReference type="PROSITE" id="PS50110">
    <property type="entry name" value="RESPONSE_REGULATORY"/>
    <property type="match status" value="1"/>
</dbReference>
<dbReference type="SMART" id="SM00421">
    <property type="entry name" value="HTH_LUXR"/>
    <property type="match status" value="1"/>
</dbReference>
<dbReference type="GO" id="GO:0003677">
    <property type="term" value="F:DNA binding"/>
    <property type="evidence" value="ECO:0007669"/>
    <property type="project" value="UniProtKB-KW"/>
</dbReference>
<dbReference type="PRINTS" id="PR00038">
    <property type="entry name" value="HTHLUXR"/>
</dbReference>
<dbReference type="GO" id="GO:0000160">
    <property type="term" value="P:phosphorelay signal transduction system"/>
    <property type="evidence" value="ECO:0007669"/>
    <property type="project" value="InterPro"/>
</dbReference>
<dbReference type="RefSeq" id="WP_165900250.1">
    <property type="nucleotide sequence ID" value="NZ_SMFU01000007.1"/>
</dbReference>
<dbReference type="Gene3D" id="3.40.50.2300">
    <property type="match status" value="1"/>
</dbReference>
<dbReference type="EMBL" id="SMFU01000007">
    <property type="protein sequence ID" value="TCK09258.1"/>
    <property type="molecule type" value="Genomic_DNA"/>
</dbReference>
<evidence type="ECO:0000256" key="1">
    <source>
        <dbReference type="ARBA" id="ARBA00023125"/>
    </source>
</evidence>
<accession>A0A4R1GLU6</accession>
<dbReference type="PANTHER" id="PTHR43214">
    <property type="entry name" value="TWO-COMPONENT RESPONSE REGULATOR"/>
    <property type="match status" value="1"/>
</dbReference>
<dbReference type="InterPro" id="IPR016032">
    <property type="entry name" value="Sig_transdc_resp-reg_C-effctor"/>
</dbReference>
<comment type="caution">
    <text evidence="5">The sequence shown here is derived from an EMBL/GenBank/DDBJ whole genome shotgun (WGS) entry which is preliminary data.</text>
</comment>
<evidence type="ECO:0000259" key="3">
    <source>
        <dbReference type="PROSITE" id="PS50043"/>
    </source>
</evidence>
<reference evidence="5 6" key="1">
    <citation type="submission" date="2019-03" db="EMBL/GenBank/DDBJ databases">
        <title>Genomic Encyclopedia of Archaeal and Bacterial Type Strains, Phase II (KMG-II): from individual species to whole genera.</title>
        <authorList>
            <person name="Goeker M."/>
        </authorList>
    </citation>
    <scope>NUCLEOTIDE SEQUENCE [LARGE SCALE GENOMIC DNA]</scope>
    <source>
        <strain evidence="5 6">DSM 27697</strain>
    </source>
</reference>
<proteinExistence type="predicted"/>
<feature type="domain" description="Response regulatory" evidence="4">
    <location>
        <begin position="3"/>
        <end position="119"/>
    </location>
</feature>